<dbReference type="EMBL" id="BARU01040673">
    <property type="protein sequence ID" value="GAH80169.1"/>
    <property type="molecule type" value="Genomic_DNA"/>
</dbReference>
<dbReference type="SUPFAM" id="SSF53756">
    <property type="entry name" value="UDP-Glycosyltransferase/glycogen phosphorylase"/>
    <property type="match status" value="1"/>
</dbReference>
<name>X1JPG9_9ZZZZ</name>
<comment type="caution">
    <text evidence="2">The sequence shown here is derived from an EMBL/GenBank/DDBJ whole genome shotgun (WGS) entry which is preliminary data.</text>
</comment>
<sequence length="201" mass="23246">FRKKIEEYSPNFIYQRFSGKTFFVCRLAKKLGIPIILEVNGFGDWLSNFDIYRKNLLKKFLNNIFRKKVLHLIENYNFKNSSIIVTVSKVIKNNLTEIGVPEEKILIMPNGVDTDKFNHKISNSTLSKRIKRELKISKNNRIVGFAGTFGPWHGIENLVSAVSKIEENNKNKDIIFLLMGDGVLKKYAVDKISKFNNVIIF</sequence>
<dbReference type="AlphaFoldDB" id="X1JPG9"/>
<organism evidence="2">
    <name type="scientific">marine sediment metagenome</name>
    <dbReference type="NCBI Taxonomy" id="412755"/>
    <lineage>
        <taxon>unclassified sequences</taxon>
        <taxon>metagenomes</taxon>
        <taxon>ecological metagenomes</taxon>
    </lineage>
</organism>
<accession>X1JPG9</accession>
<evidence type="ECO:0000259" key="1">
    <source>
        <dbReference type="Pfam" id="PF13439"/>
    </source>
</evidence>
<dbReference type="PANTHER" id="PTHR45947:SF3">
    <property type="entry name" value="SULFOQUINOVOSYL TRANSFERASE SQD2"/>
    <property type="match status" value="1"/>
</dbReference>
<evidence type="ECO:0000313" key="2">
    <source>
        <dbReference type="EMBL" id="GAH80169.1"/>
    </source>
</evidence>
<dbReference type="InterPro" id="IPR028098">
    <property type="entry name" value="Glyco_trans_4-like_N"/>
</dbReference>
<dbReference type="Gene3D" id="3.40.50.2000">
    <property type="entry name" value="Glycogen Phosphorylase B"/>
    <property type="match status" value="2"/>
</dbReference>
<dbReference type="InterPro" id="IPR050194">
    <property type="entry name" value="Glycosyltransferase_grp1"/>
</dbReference>
<reference evidence="2" key="1">
    <citation type="journal article" date="2014" name="Front. Microbiol.">
        <title>High frequency of phylogenetically diverse reductive dehalogenase-homologous genes in deep subseafloor sedimentary metagenomes.</title>
        <authorList>
            <person name="Kawai M."/>
            <person name="Futagami T."/>
            <person name="Toyoda A."/>
            <person name="Takaki Y."/>
            <person name="Nishi S."/>
            <person name="Hori S."/>
            <person name="Arai W."/>
            <person name="Tsubouchi T."/>
            <person name="Morono Y."/>
            <person name="Uchiyama I."/>
            <person name="Ito T."/>
            <person name="Fujiyama A."/>
            <person name="Inagaki F."/>
            <person name="Takami H."/>
        </authorList>
    </citation>
    <scope>NUCLEOTIDE SEQUENCE</scope>
    <source>
        <strain evidence="2">Expedition CK06-06</strain>
    </source>
</reference>
<dbReference type="PANTHER" id="PTHR45947">
    <property type="entry name" value="SULFOQUINOVOSYL TRANSFERASE SQD2"/>
    <property type="match status" value="1"/>
</dbReference>
<proteinExistence type="predicted"/>
<feature type="domain" description="Glycosyltransferase subfamily 4-like N-terminal" evidence="1">
    <location>
        <begin position="20"/>
        <end position="116"/>
    </location>
</feature>
<protein>
    <recommendedName>
        <fullName evidence="1">Glycosyltransferase subfamily 4-like N-terminal domain-containing protein</fullName>
    </recommendedName>
</protein>
<dbReference type="GO" id="GO:0016757">
    <property type="term" value="F:glycosyltransferase activity"/>
    <property type="evidence" value="ECO:0007669"/>
    <property type="project" value="TreeGrafter"/>
</dbReference>
<feature type="non-terminal residue" evidence="2">
    <location>
        <position position="1"/>
    </location>
</feature>
<gene>
    <name evidence="2" type="ORF">S03H2_62846</name>
</gene>
<dbReference type="Pfam" id="PF13439">
    <property type="entry name" value="Glyco_transf_4"/>
    <property type="match status" value="1"/>
</dbReference>